<keyword evidence="2" id="KW-1185">Reference proteome</keyword>
<comment type="caution">
    <text evidence="1">The sequence shown here is derived from an EMBL/GenBank/DDBJ whole genome shotgun (WGS) entry which is preliminary data.</text>
</comment>
<proteinExistence type="predicted"/>
<sequence length="239" mass="26835">MERILKAYNPAKNSTFNLHYHQSTVCEGHTQSSRRISKHPTGSSRCRGHSLCFCCVYLRRVLDSRHAVHSSLPVSANSFSTDLYPSIRHTLLMRFGVQCFVLSPPIAQFFSPLMRDTLFSAALPTIPIFFSFTLPSSKFPFAYSLLHSFIPLLISNPSLPNSASFDTRHWTHFTVVFNIETLSSVLTQFEPRLMLAAPATLPHPTGDGIIVLHLEVTVIIKYGEFRVNLISFDEATTSS</sequence>
<organism evidence="1 2">
    <name type="scientific">Blattamonas nauphoetae</name>
    <dbReference type="NCBI Taxonomy" id="2049346"/>
    <lineage>
        <taxon>Eukaryota</taxon>
        <taxon>Metamonada</taxon>
        <taxon>Preaxostyla</taxon>
        <taxon>Oxymonadida</taxon>
        <taxon>Blattamonas</taxon>
    </lineage>
</organism>
<evidence type="ECO:0000313" key="2">
    <source>
        <dbReference type="Proteomes" id="UP001281761"/>
    </source>
</evidence>
<gene>
    <name evidence="1" type="ORF">BLNAU_913</name>
</gene>
<evidence type="ECO:0000313" key="1">
    <source>
        <dbReference type="EMBL" id="KAK2964382.1"/>
    </source>
</evidence>
<dbReference type="Proteomes" id="UP001281761">
    <property type="component" value="Unassembled WGS sequence"/>
</dbReference>
<dbReference type="EMBL" id="JARBJD010000003">
    <property type="protein sequence ID" value="KAK2964382.1"/>
    <property type="molecule type" value="Genomic_DNA"/>
</dbReference>
<reference evidence="1 2" key="1">
    <citation type="journal article" date="2022" name="bioRxiv">
        <title>Genomics of Preaxostyla Flagellates Illuminates Evolutionary Transitions and the Path Towards Mitochondrial Loss.</title>
        <authorList>
            <person name="Novak L.V.F."/>
            <person name="Treitli S.C."/>
            <person name="Pyrih J."/>
            <person name="Halakuc P."/>
            <person name="Pipaliya S.V."/>
            <person name="Vacek V."/>
            <person name="Brzon O."/>
            <person name="Soukal P."/>
            <person name="Eme L."/>
            <person name="Dacks J.B."/>
            <person name="Karnkowska A."/>
            <person name="Elias M."/>
            <person name="Hampl V."/>
        </authorList>
    </citation>
    <scope>NUCLEOTIDE SEQUENCE [LARGE SCALE GENOMIC DNA]</scope>
    <source>
        <strain evidence="1">NAU3</strain>
        <tissue evidence="1">Gut</tissue>
    </source>
</reference>
<protein>
    <submittedName>
        <fullName evidence="1">Uncharacterized protein</fullName>
    </submittedName>
</protein>
<accession>A0ABQ9YKU6</accession>
<name>A0ABQ9YKU6_9EUKA</name>